<feature type="compositionally biased region" description="Polar residues" evidence="1">
    <location>
        <begin position="30"/>
        <end position="46"/>
    </location>
</feature>
<gene>
    <name evidence="2" type="ORF">KIPB_002465</name>
</gene>
<evidence type="ECO:0000313" key="2">
    <source>
        <dbReference type="EMBL" id="GIQ81500.1"/>
    </source>
</evidence>
<dbReference type="AlphaFoldDB" id="A0A9K3CSI3"/>
<reference evidence="2 3" key="1">
    <citation type="journal article" date="2018" name="PLoS ONE">
        <title>The draft genome of Kipferlia bialata reveals reductive genome evolution in fornicate parasites.</title>
        <authorList>
            <person name="Tanifuji G."/>
            <person name="Takabayashi S."/>
            <person name="Kume K."/>
            <person name="Takagi M."/>
            <person name="Nakayama T."/>
            <person name="Kamikawa R."/>
            <person name="Inagaki Y."/>
            <person name="Hashimoto T."/>
        </authorList>
    </citation>
    <scope>NUCLEOTIDE SEQUENCE [LARGE SCALE GENOMIC DNA]</scope>
    <source>
        <strain evidence="2">NY0173</strain>
    </source>
</reference>
<proteinExistence type="predicted"/>
<accession>A0A9K3CSI3</accession>
<protein>
    <submittedName>
        <fullName evidence="2">Uncharacterized protein</fullName>
    </submittedName>
</protein>
<keyword evidence="3" id="KW-1185">Reference proteome</keyword>
<feature type="region of interest" description="Disordered" evidence="1">
    <location>
        <begin position="156"/>
        <end position="183"/>
    </location>
</feature>
<comment type="caution">
    <text evidence="2">The sequence shown here is derived from an EMBL/GenBank/DDBJ whole genome shotgun (WGS) entry which is preliminary data.</text>
</comment>
<organism evidence="2 3">
    <name type="scientific">Kipferlia bialata</name>
    <dbReference type="NCBI Taxonomy" id="797122"/>
    <lineage>
        <taxon>Eukaryota</taxon>
        <taxon>Metamonada</taxon>
        <taxon>Carpediemonas-like organisms</taxon>
        <taxon>Kipferlia</taxon>
    </lineage>
</organism>
<evidence type="ECO:0000313" key="3">
    <source>
        <dbReference type="Proteomes" id="UP000265618"/>
    </source>
</evidence>
<evidence type="ECO:0000256" key="1">
    <source>
        <dbReference type="SAM" id="MobiDB-lite"/>
    </source>
</evidence>
<sequence length="208" mass="22837">MLKYRPYNHRYSSLDQRGLDQSLESSATMLYNLQGSVQAPQDQRSPSHSHRGRDSYRERERERERQPSRGSRQSVRLPQASYGADAHRQQDQGFQGTGYSVRPGTALSGHSDMIRLPTADSSAYNPRLASRQAQAQPDPLPDASEMLLSQPQIQGDPIVSPDPINPIPNDTDPGMGMESIGVPGGDRLVASGVDVLVVSDPNLGEIFE</sequence>
<feature type="region of interest" description="Disordered" evidence="1">
    <location>
        <begin position="30"/>
        <end position="112"/>
    </location>
</feature>
<feature type="compositionally biased region" description="Low complexity" evidence="1">
    <location>
        <begin position="156"/>
        <end position="173"/>
    </location>
</feature>
<name>A0A9K3CSI3_9EUKA</name>
<dbReference type="Proteomes" id="UP000265618">
    <property type="component" value="Unassembled WGS sequence"/>
</dbReference>
<feature type="compositionally biased region" description="Basic and acidic residues" evidence="1">
    <location>
        <begin position="52"/>
        <end position="67"/>
    </location>
</feature>
<dbReference type="EMBL" id="BDIP01000411">
    <property type="protein sequence ID" value="GIQ81500.1"/>
    <property type="molecule type" value="Genomic_DNA"/>
</dbReference>